<feature type="region of interest" description="Disordered" evidence="1">
    <location>
        <begin position="221"/>
        <end position="257"/>
    </location>
</feature>
<evidence type="ECO:0000256" key="1">
    <source>
        <dbReference type="SAM" id="MobiDB-lite"/>
    </source>
</evidence>
<comment type="caution">
    <text evidence="2">The sequence shown here is derived from an EMBL/GenBank/DDBJ whole genome shotgun (WGS) entry which is preliminary data.</text>
</comment>
<reference evidence="2 3" key="1">
    <citation type="submission" date="2023-08" db="EMBL/GenBank/DDBJ databases">
        <title>Annotated Genome Sequence of Vanrija albida AlHP1.</title>
        <authorList>
            <person name="Herzog R."/>
        </authorList>
    </citation>
    <scope>NUCLEOTIDE SEQUENCE [LARGE SCALE GENOMIC DNA]</scope>
    <source>
        <strain evidence="2 3">AlHP1</strain>
    </source>
</reference>
<dbReference type="GeneID" id="95988315"/>
<sequence>MGHPPSEEGHASSSGRRSSSHASHLSTHLSVQGTHKVELAPELADVTIKVKTEGNDKLKALGAFKTSASEVVTLITPLAPDKFALGAGSAVDPEWPVRHPAKPAVRWKTGHLSTSSWCKTSRTTRHTAEQSFTVTFHDFSALEDFVNLVTTEKHTEFVSIAWRLSGPTKKALQTEVYGAAILDARSRALDFLAPLVDAPPRLKALDIEEVEAGCRVRYSAPKRSPAKSAGKDKEEEHEPRFSFEPEPSTHSVTVNVNPNVSTGDTYVTRRWKIGA</sequence>
<dbReference type="Pfam" id="PF04402">
    <property type="entry name" value="SIMPL"/>
    <property type="match status" value="1"/>
</dbReference>
<organism evidence="2 3">
    <name type="scientific">Vanrija albida</name>
    <dbReference type="NCBI Taxonomy" id="181172"/>
    <lineage>
        <taxon>Eukaryota</taxon>
        <taxon>Fungi</taxon>
        <taxon>Dikarya</taxon>
        <taxon>Basidiomycota</taxon>
        <taxon>Agaricomycotina</taxon>
        <taxon>Tremellomycetes</taxon>
        <taxon>Trichosporonales</taxon>
        <taxon>Trichosporonaceae</taxon>
        <taxon>Vanrija</taxon>
    </lineage>
</organism>
<feature type="compositionally biased region" description="Low complexity" evidence="1">
    <location>
        <begin position="11"/>
        <end position="30"/>
    </location>
</feature>
<gene>
    <name evidence="2" type="ORF">Q8F55_007272</name>
</gene>
<keyword evidence="3" id="KW-1185">Reference proteome</keyword>
<feature type="compositionally biased region" description="Basic and acidic residues" evidence="1">
    <location>
        <begin position="229"/>
        <end position="243"/>
    </location>
</feature>
<evidence type="ECO:0000313" key="2">
    <source>
        <dbReference type="EMBL" id="KAL1407836.1"/>
    </source>
</evidence>
<accession>A0ABR3PZY4</accession>
<protein>
    <submittedName>
        <fullName evidence="2">Uncharacterized protein</fullName>
    </submittedName>
</protein>
<dbReference type="EMBL" id="JBBXJM010000005">
    <property type="protein sequence ID" value="KAL1407836.1"/>
    <property type="molecule type" value="Genomic_DNA"/>
</dbReference>
<dbReference type="Gene3D" id="3.30.70.2970">
    <property type="entry name" value="Protein of unknown function (DUF541), domain 2"/>
    <property type="match status" value="1"/>
</dbReference>
<dbReference type="Proteomes" id="UP001565368">
    <property type="component" value="Unassembled WGS sequence"/>
</dbReference>
<proteinExistence type="predicted"/>
<dbReference type="PANTHER" id="PTHR34387">
    <property type="entry name" value="SLR1258 PROTEIN"/>
    <property type="match status" value="1"/>
</dbReference>
<dbReference type="PANTHER" id="PTHR34387:SF2">
    <property type="entry name" value="SLR1258 PROTEIN"/>
    <property type="match status" value="1"/>
</dbReference>
<feature type="region of interest" description="Disordered" evidence="1">
    <location>
        <begin position="1"/>
        <end position="36"/>
    </location>
</feature>
<dbReference type="InterPro" id="IPR052022">
    <property type="entry name" value="26kDa_periplasmic_antigen"/>
</dbReference>
<name>A0ABR3PZY4_9TREE</name>
<evidence type="ECO:0000313" key="3">
    <source>
        <dbReference type="Proteomes" id="UP001565368"/>
    </source>
</evidence>
<dbReference type="Gene3D" id="3.30.110.170">
    <property type="entry name" value="Protein of unknown function (DUF541), domain 1"/>
    <property type="match status" value="1"/>
</dbReference>
<feature type="compositionally biased region" description="Low complexity" evidence="1">
    <location>
        <begin position="248"/>
        <end position="257"/>
    </location>
</feature>
<dbReference type="InterPro" id="IPR007497">
    <property type="entry name" value="SIMPL/DUF541"/>
</dbReference>
<dbReference type="RefSeq" id="XP_069207780.1">
    <property type="nucleotide sequence ID" value="XM_069355709.1"/>
</dbReference>
<feature type="compositionally biased region" description="Basic and acidic residues" evidence="1">
    <location>
        <begin position="1"/>
        <end position="10"/>
    </location>
</feature>